<keyword evidence="5" id="KW-0597">Phosphoprotein</keyword>
<evidence type="ECO:0000259" key="12">
    <source>
        <dbReference type="Pfam" id="PF02880"/>
    </source>
</evidence>
<dbReference type="Pfam" id="PF24947">
    <property type="entry name" value="PGM1_C_vert_fung"/>
    <property type="match status" value="1"/>
</dbReference>
<organism evidence="13 14">
    <name type="scientific">Sphingomonas citri</name>
    <dbReference type="NCBI Taxonomy" id="2862499"/>
    <lineage>
        <taxon>Bacteria</taxon>
        <taxon>Pseudomonadati</taxon>
        <taxon>Pseudomonadota</taxon>
        <taxon>Alphaproteobacteria</taxon>
        <taxon>Sphingomonadales</taxon>
        <taxon>Sphingomonadaceae</taxon>
        <taxon>Sphingomonas</taxon>
    </lineage>
</organism>
<dbReference type="InterPro" id="IPR005841">
    <property type="entry name" value="Alpha-D-phosphohexomutase_SF"/>
</dbReference>
<dbReference type="NCBIfam" id="NF005737">
    <property type="entry name" value="PRK07564.1-1"/>
    <property type="match status" value="1"/>
</dbReference>
<dbReference type="InterPro" id="IPR005845">
    <property type="entry name" value="A-D-PHexomutase_a/b/a-II"/>
</dbReference>
<comment type="catalytic activity">
    <reaction evidence="1">
        <text>alpha-D-glucose 1-phosphate = alpha-D-glucose 6-phosphate</text>
        <dbReference type="Rhea" id="RHEA:23536"/>
        <dbReference type="ChEBI" id="CHEBI:58225"/>
        <dbReference type="ChEBI" id="CHEBI:58601"/>
        <dbReference type="EC" id="5.4.2.2"/>
    </reaction>
</comment>
<dbReference type="Pfam" id="PF02879">
    <property type="entry name" value="PGM_PMM_II"/>
    <property type="match status" value="1"/>
</dbReference>
<dbReference type="Pfam" id="PF02880">
    <property type="entry name" value="PGM_PMM_III"/>
    <property type="match status" value="1"/>
</dbReference>
<evidence type="ECO:0000259" key="11">
    <source>
        <dbReference type="Pfam" id="PF02879"/>
    </source>
</evidence>
<dbReference type="Pfam" id="PF02878">
    <property type="entry name" value="PGM_PMM_I"/>
    <property type="match status" value="1"/>
</dbReference>
<dbReference type="PANTHER" id="PTHR22573">
    <property type="entry name" value="PHOSPHOHEXOMUTASE FAMILY MEMBER"/>
    <property type="match status" value="1"/>
</dbReference>
<evidence type="ECO:0000259" key="10">
    <source>
        <dbReference type="Pfam" id="PF02878"/>
    </source>
</evidence>
<name>A0ABS7BRK5_9SPHN</name>
<dbReference type="InterPro" id="IPR005844">
    <property type="entry name" value="A-D-PHexomutase_a/b/a-I"/>
</dbReference>
<comment type="similarity">
    <text evidence="3 9">Belongs to the phosphohexose mutase family.</text>
</comment>
<dbReference type="EMBL" id="JAHXZN010000006">
    <property type="protein sequence ID" value="MBW6532248.1"/>
    <property type="molecule type" value="Genomic_DNA"/>
</dbReference>
<dbReference type="PRINTS" id="PR00509">
    <property type="entry name" value="PGMPMM"/>
</dbReference>
<sequence length="539" mass="57139">MIVTTATTPFDDQKPGTSGLRKKVRVFEQPNYAENFIQSVFDVVEGKQGATLVIGGDGRYLNRVVIQKAIRMAAAAGFARVVVGQGGILSTPAASNVIRQRGALGGLVLSASHNPGGPDEDFGIKYNVSNGGPAPEKVTEAIHARTLSLSEWHAADSADVDLDTLGEVTVEGMIVEVIDPVADYAALMERLFDFAAIRAAGLTVAFDAMSAVTGPYATEILERRLGFAPGTVRNGTPLEDFGGHHPDPNLVHAHELYELMMSADAPDFGAASDGDGDRNLIIGRNRFVTPSDSLAMLAANAHLAPGYKDGLKGIARSMPTSAAADRVAEKLGIPSYETPTGWKFFGNLLDAGMATICGEESAGTGSDHVREKDGLWAVLLWLNILAATGKSVDQIAREHWATYGRNYYARHDYEGVDSAAADTLMRELRGKLTTLPGTSVAGLTIAEADDFAYEDPTDGSVSRNQGVRVLFEGGSRVVFRLSGTGTSGATLRVYLERYEPAGGSVDAETGDMLADIVAAAEQLAAIRQHTGRERPDVVT</sequence>
<protein>
    <recommendedName>
        <fullName evidence="4">phosphoglucomutase (alpha-D-glucose-1,6-bisphosphate-dependent)</fullName>
        <ecNumber evidence="4">5.4.2.2</ecNumber>
    </recommendedName>
</protein>
<dbReference type="SUPFAM" id="SSF53738">
    <property type="entry name" value="Phosphoglucomutase, first 3 domains"/>
    <property type="match status" value="2"/>
</dbReference>
<dbReference type="RefSeq" id="WP_219749594.1">
    <property type="nucleotide sequence ID" value="NZ_JAHXZN010000006.1"/>
</dbReference>
<accession>A0ABS7BRK5</accession>
<proteinExistence type="inferred from homology"/>
<feature type="domain" description="Alpha-D-phosphohexomutase alpha/beta/alpha" evidence="10">
    <location>
        <begin position="13"/>
        <end position="147"/>
    </location>
</feature>
<dbReference type="Proteomes" id="UP000759103">
    <property type="component" value="Unassembled WGS sequence"/>
</dbReference>
<dbReference type="EC" id="5.4.2.2" evidence="4"/>
<dbReference type="InterPro" id="IPR045244">
    <property type="entry name" value="PGM"/>
</dbReference>
<dbReference type="InterPro" id="IPR005846">
    <property type="entry name" value="A-D-PHexomutase_a/b/a-III"/>
</dbReference>
<dbReference type="GO" id="GO:0004614">
    <property type="term" value="F:phosphoglucomutase activity"/>
    <property type="evidence" value="ECO:0007669"/>
    <property type="project" value="UniProtKB-EC"/>
</dbReference>
<dbReference type="InterPro" id="IPR016066">
    <property type="entry name" value="A-D-PHexomutase_CS"/>
</dbReference>
<dbReference type="Gene3D" id="3.40.120.10">
    <property type="entry name" value="Alpha-D-Glucose-1,6-Bisphosphate, subunit A, domain 3"/>
    <property type="match status" value="3"/>
</dbReference>
<evidence type="ECO:0000256" key="5">
    <source>
        <dbReference type="ARBA" id="ARBA00022553"/>
    </source>
</evidence>
<feature type="domain" description="Alpha-D-phosphohexomutase alpha/beta/alpha" evidence="11">
    <location>
        <begin position="183"/>
        <end position="282"/>
    </location>
</feature>
<gene>
    <name evidence="13" type="ORF">KZ820_16015</name>
</gene>
<evidence type="ECO:0000313" key="13">
    <source>
        <dbReference type="EMBL" id="MBW6532248.1"/>
    </source>
</evidence>
<evidence type="ECO:0000256" key="4">
    <source>
        <dbReference type="ARBA" id="ARBA00012728"/>
    </source>
</evidence>
<evidence type="ECO:0000313" key="14">
    <source>
        <dbReference type="Proteomes" id="UP000759103"/>
    </source>
</evidence>
<evidence type="ECO:0000256" key="9">
    <source>
        <dbReference type="RuleBase" id="RU004326"/>
    </source>
</evidence>
<dbReference type="InterPro" id="IPR016055">
    <property type="entry name" value="A-D-PHexomutase_a/b/a-I/II/III"/>
</dbReference>
<keyword evidence="7 9" id="KW-0460">Magnesium</keyword>
<dbReference type="PROSITE" id="PS00710">
    <property type="entry name" value="PGM_PMM"/>
    <property type="match status" value="1"/>
</dbReference>
<keyword evidence="8 13" id="KW-0413">Isomerase</keyword>
<dbReference type="PANTHER" id="PTHR22573:SF2">
    <property type="entry name" value="PHOSPHOGLUCOMUTASE"/>
    <property type="match status" value="1"/>
</dbReference>
<comment type="cofactor">
    <cofactor evidence="2">
        <name>Mg(2+)</name>
        <dbReference type="ChEBI" id="CHEBI:18420"/>
    </cofactor>
</comment>
<dbReference type="SUPFAM" id="SSF55957">
    <property type="entry name" value="Phosphoglucomutase, C-terminal domain"/>
    <property type="match status" value="1"/>
</dbReference>
<keyword evidence="6 9" id="KW-0479">Metal-binding</keyword>
<evidence type="ECO:0000256" key="7">
    <source>
        <dbReference type="ARBA" id="ARBA00022842"/>
    </source>
</evidence>
<dbReference type="InterPro" id="IPR036900">
    <property type="entry name" value="A-D-PHexomutase_C_sf"/>
</dbReference>
<keyword evidence="14" id="KW-1185">Reference proteome</keyword>
<evidence type="ECO:0000256" key="6">
    <source>
        <dbReference type="ARBA" id="ARBA00022723"/>
    </source>
</evidence>
<feature type="domain" description="Alpha-D-phosphohexomutase alpha/beta/alpha" evidence="12">
    <location>
        <begin position="291"/>
        <end position="403"/>
    </location>
</feature>
<dbReference type="Gene3D" id="3.30.310.50">
    <property type="entry name" value="Alpha-D-phosphohexomutase, C-terminal domain"/>
    <property type="match status" value="1"/>
</dbReference>
<evidence type="ECO:0000256" key="8">
    <source>
        <dbReference type="ARBA" id="ARBA00023235"/>
    </source>
</evidence>
<reference evidence="13 14" key="1">
    <citation type="submission" date="2021-07" db="EMBL/GenBank/DDBJ databases">
        <title>Sphingomonas sp.</title>
        <authorList>
            <person name="Feng G."/>
            <person name="Li J."/>
            <person name="Pan M."/>
        </authorList>
    </citation>
    <scope>NUCLEOTIDE SEQUENCE [LARGE SCALE GENOMIC DNA]</scope>
    <source>
        <strain evidence="13 14">RRHST34</strain>
    </source>
</reference>
<comment type="caution">
    <text evidence="13">The sequence shown here is derived from an EMBL/GenBank/DDBJ whole genome shotgun (WGS) entry which is preliminary data.</text>
</comment>
<evidence type="ECO:0000256" key="3">
    <source>
        <dbReference type="ARBA" id="ARBA00010231"/>
    </source>
</evidence>
<evidence type="ECO:0000256" key="1">
    <source>
        <dbReference type="ARBA" id="ARBA00000443"/>
    </source>
</evidence>
<evidence type="ECO:0000256" key="2">
    <source>
        <dbReference type="ARBA" id="ARBA00001946"/>
    </source>
</evidence>